<evidence type="ECO:0000313" key="2">
    <source>
        <dbReference type="EMBL" id="KAF0983988.1"/>
    </source>
</evidence>
<dbReference type="VEuPathDB" id="AmoebaDB:FDP41_007903"/>
<dbReference type="Proteomes" id="UP000444721">
    <property type="component" value="Unassembled WGS sequence"/>
</dbReference>
<reference evidence="2 3" key="1">
    <citation type="journal article" date="2019" name="Sci. Rep.">
        <title>Nanopore sequencing improves the draft genome of the human pathogenic amoeba Naegleria fowleri.</title>
        <authorList>
            <person name="Liechti N."/>
            <person name="Schurch N."/>
            <person name="Bruggmann R."/>
            <person name="Wittwer M."/>
        </authorList>
    </citation>
    <scope>NUCLEOTIDE SEQUENCE [LARGE SCALE GENOMIC DNA]</scope>
    <source>
        <strain evidence="2 3">ATCC 30894</strain>
    </source>
</reference>
<feature type="compositionally biased region" description="Polar residues" evidence="1">
    <location>
        <begin position="28"/>
        <end position="39"/>
    </location>
</feature>
<feature type="region of interest" description="Disordered" evidence="1">
    <location>
        <begin position="1"/>
        <end position="76"/>
    </location>
</feature>
<keyword evidence="3" id="KW-1185">Reference proteome</keyword>
<protein>
    <submittedName>
        <fullName evidence="2">Uncharacterized protein</fullName>
    </submittedName>
</protein>
<dbReference type="VEuPathDB" id="AmoebaDB:NfTy_005050"/>
<sequence>MQNKIPTSGPPSKKISTHPPIQKRAMQGQRNTEKTTTIPSEKPINHKLSAPNVPRKPPPTTTTIIQPSNNSPKAPVVRYHNIDDDEDPEDEIYVQKPLPYNNQRETVVPPHVPSLSTNPRVIVNNIIGQNEQFCSHKQLCKTTSKPSLPPPQTNTTKSNTQTKTSIIPHSPQLMTRDEHQFKKSSANTESLDALTNQFKRLGVFPVNQQEYSTCNNFSEEWMRKKKSSY</sequence>
<feature type="compositionally biased region" description="Low complexity" evidence="1">
    <location>
        <begin position="153"/>
        <end position="163"/>
    </location>
</feature>
<evidence type="ECO:0000313" key="3">
    <source>
        <dbReference type="Proteomes" id="UP000444721"/>
    </source>
</evidence>
<organism evidence="2 3">
    <name type="scientific">Naegleria fowleri</name>
    <name type="common">Brain eating amoeba</name>
    <dbReference type="NCBI Taxonomy" id="5763"/>
    <lineage>
        <taxon>Eukaryota</taxon>
        <taxon>Discoba</taxon>
        <taxon>Heterolobosea</taxon>
        <taxon>Tetramitia</taxon>
        <taxon>Eutetramitia</taxon>
        <taxon>Vahlkampfiidae</taxon>
        <taxon>Naegleria</taxon>
    </lineage>
</organism>
<dbReference type="EMBL" id="VFQX01000004">
    <property type="protein sequence ID" value="KAF0983988.1"/>
    <property type="molecule type" value="Genomic_DNA"/>
</dbReference>
<dbReference type="RefSeq" id="XP_044568701.1">
    <property type="nucleotide sequence ID" value="XM_044711699.1"/>
</dbReference>
<feature type="region of interest" description="Disordered" evidence="1">
    <location>
        <begin position="141"/>
        <end position="163"/>
    </location>
</feature>
<accession>A0A6A5CEW5</accession>
<name>A0A6A5CEW5_NAEFO</name>
<dbReference type="GeneID" id="68115121"/>
<comment type="caution">
    <text evidence="2">The sequence shown here is derived from an EMBL/GenBank/DDBJ whole genome shotgun (WGS) entry which is preliminary data.</text>
</comment>
<evidence type="ECO:0000256" key="1">
    <source>
        <dbReference type="SAM" id="MobiDB-lite"/>
    </source>
</evidence>
<proteinExistence type="predicted"/>
<dbReference type="VEuPathDB" id="AmoebaDB:NF0037940"/>
<dbReference type="AlphaFoldDB" id="A0A6A5CEW5"/>
<gene>
    <name evidence="2" type="ORF">FDP41_007903</name>
</gene>